<evidence type="ECO:0000313" key="2">
    <source>
        <dbReference type="Proteomes" id="UP001476798"/>
    </source>
</evidence>
<sequence>MTLDSDWSVELAFCWSLRTCVFGFLSWKLSPGDQPSSILPLSLFPPSDLEHKPTPKPGTLTSWISLASSSELTSLQEL</sequence>
<evidence type="ECO:0000313" key="1">
    <source>
        <dbReference type="EMBL" id="MEQ2186746.1"/>
    </source>
</evidence>
<organism evidence="1 2">
    <name type="scientific">Goodea atripinnis</name>
    <dbReference type="NCBI Taxonomy" id="208336"/>
    <lineage>
        <taxon>Eukaryota</taxon>
        <taxon>Metazoa</taxon>
        <taxon>Chordata</taxon>
        <taxon>Craniata</taxon>
        <taxon>Vertebrata</taxon>
        <taxon>Euteleostomi</taxon>
        <taxon>Actinopterygii</taxon>
        <taxon>Neopterygii</taxon>
        <taxon>Teleostei</taxon>
        <taxon>Neoteleostei</taxon>
        <taxon>Acanthomorphata</taxon>
        <taxon>Ovalentaria</taxon>
        <taxon>Atherinomorphae</taxon>
        <taxon>Cyprinodontiformes</taxon>
        <taxon>Goodeidae</taxon>
        <taxon>Goodea</taxon>
    </lineage>
</organism>
<reference evidence="1 2" key="1">
    <citation type="submission" date="2021-06" db="EMBL/GenBank/DDBJ databases">
        <authorList>
            <person name="Palmer J.M."/>
        </authorList>
    </citation>
    <scope>NUCLEOTIDE SEQUENCE [LARGE SCALE GENOMIC DNA]</scope>
    <source>
        <strain evidence="1 2">GA_2019</strain>
        <tissue evidence="1">Muscle</tissue>
    </source>
</reference>
<dbReference type="EMBL" id="JAHRIO010085523">
    <property type="protein sequence ID" value="MEQ2186746.1"/>
    <property type="molecule type" value="Genomic_DNA"/>
</dbReference>
<name>A0ABV0PTA5_9TELE</name>
<keyword evidence="2" id="KW-1185">Reference proteome</keyword>
<protein>
    <submittedName>
        <fullName evidence="1">Uncharacterized protein</fullName>
    </submittedName>
</protein>
<gene>
    <name evidence="1" type="ORF">GOODEAATRI_031744</name>
</gene>
<proteinExistence type="predicted"/>
<accession>A0ABV0PTA5</accession>
<dbReference type="Proteomes" id="UP001476798">
    <property type="component" value="Unassembled WGS sequence"/>
</dbReference>
<comment type="caution">
    <text evidence="1">The sequence shown here is derived from an EMBL/GenBank/DDBJ whole genome shotgun (WGS) entry which is preliminary data.</text>
</comment>